<dbReference type="GO" id="GO:0000049">
    <property type="term" value="F:tRNA binding"/>
    <property type="evidence" value="ECO:0007669"/>
    <property type="project" value="UniProtKB-UniRule"/>
</dbReference>
<dbReference type="PROSITE" id="PS51918">
    <property type="entry name" value="RADICAL_SAM"/>
    <property type="match status" value="1"/>
</dbReference>
<comment type="catalytic activity">
    <reaction evidence="14">
        <text>adenosine(37) in tRNA + 2 reduced [2Fe-2S]-[ferredoxin] + 2 S-adenosyl-L-methionine = 2-methyladenosine(37) in tRNA + 5'-deoxyadenosine + L-methionine + 2 oxidized [2Fe-2S]-[ferredoxin] + S-adenosyl-L-homocysteine</text>
        <dbReference type="Rhea" id="RHEA:43332"/>
        <dbReference type="Rhea" id="RHEA-COMP:10000"/>
        <dbReference type="Rhea" id="RHEA-COMP:10001"/>
        <dbReference type="Rhea" id="RHEA-COMP:10162"/>
        <dbReference type="Rhea" id="RHEA-COMP:10485"/>
        <dbReference type="ChEBI" id="CHEBI:17319"/>
        <dbReference type="ChEBI" id="CHEBI:33737"/>
        <dbReference type="ChEBI" id="CHEBI:33738"/>
        <dbReference type="ChEBI" id="CHEBI:57844"/>
        <dbReference type="ChEBI" id="CHEBI:57856"/>
        <dbReference type="ChEBI" id="CHEBI:59789"/>
        <dbReference type="ChEBI" id="CHEBI:74411"/>
        <dbReference type="ChEBI" id="CHEBI:74497"/>
        <dbReference type="EC" id="2.1.1.192"/>
    </reaction>
</comment>
<evidence type="ECO:0000256" key="9">
    <source>
        <dbReference type="ARBA" id="ARBA00022694"/>
    </source>
</evidence>
<feature type="active site" description="S-methylcysteine intermediate" evidence="14">
    <location>
        <position position="332"/>
    </location>
</feature>
<dbReference type="SFLD" id="SFLDG01062">
    <property type="entry name" value="methyltransferase_(Class_A)"/>
    <property type="match status" value="1"/>
</dbReference>
<sequence length="342" mass="38631">MEQNKKPLLGLSLQELQEIVIRSGMPKFTAKQIADWLYVKRISQIEEMTNLSLSNREKLSQEYTVGRYAPQYVQQSADGTRKYLFRIKEGQYVESVMIPDKGRYTLCISTQVGCKMNCLFCMTGKQGFSGHLSAAEIINQIFSVEEASLLTNIVYMGMGEPLDNLSAVMKSISILTSNWGIAWSPKRITLSTIGVTKALETFLKECNCHLAISIHNAIPEERAQIMPTEKAFPIERTIELLRQHNFGGQRKLSFEYIVFGKLNDTLNHANRLSALLKGLPALINLIRYHRIPNVDLPSTDEDRLIQFKEMLERKGHTVTIRQSRGEDIAAACGMLSALEGRI</sequence>
<keyword evidence="7 14" id="KW-0808">Transferase</keyword>
<dbReference type="SUPFAM" id="SSF102114">
    <property type="entry name" value="Radical SAM enzymes"/>
    <property type="match status" value="1"/>
</dbReference>
<evidence type="ECO:0000313" key="17">
    <source>
        <dbReference type="Proteomes" id="UP000249300"/>
    </source>
</evidence>
<dbReference type="InterPro" id="IPR007197">
    <property type="entry name" value="rSAM"/>
</dbReference>
<dbReference type="GO" id="GO:0005737">
    <property type="term" value="C:cytoplasm"/>
    <property type="evidence" value="ECO:0007669"/>
    <property type="project" value="UniProtKB-SubCell"/>
</dbReference>
<dbReference type="Gene3D" id="1.10.150.530">
    <property type="match status" value="1"/>
</dbReference>
<evidence type="ECO:0000256" key="11">
    <source>
        <dbReference type="ARBA" id="ARBA00023004"/>
    </source>
</evidence>
<dbReference type="GO" id="GO:0002935">
    <property type="term" value="F:tRNA (adenine(37)-C2)-methyltransferase activity"/>
    <property type="evidence" value="ECO:0007669"/>
    <property type="project" value="UniProtKB-UniRule"/>
</dbReference>
<dbReference type="InterPro" id="IPR040072">
    <property type="entry name" value="Methyltransferase_A"/>
</dbReference>
<comment type="miscellaneous">
    <text evidence="14">Reaction proceeds by a ping-pong mechanism involving intermediate methylation of a conserved cysteine residue.</text>
</comment>
<dbReference type="GO" id="GO:0070040">
    <property type="term" value="F:rRNA (adenine(2503)-C2-)-methyltransferase activity"/>
    <property type="evidence" value="ECO:0007669"/>
    <property type="project" value="UniProtKB-UniRule"/>
</dbReference>
<dbReference type="SFLD" id="SFLDF00275">
    <property type="entry name" value="adenosine_C2_methyltransferase"/>
    <property type="match status" value="1"/>
</dbReference>
<evidence type="ECO:0000256" key="2">
    <source>
        <dbReference type="ARBA" id="ARBA00007544"/>
    </source>
</evidence>
<keyword evidence="9 14" id="KW-0819">tRNA processing</keyword>
<evidence type="ECO:0000256" key="8">
    <source>
        <dbReference type="ARBA" id="ARBA00022691"/>
    </source>
</evidence>
<evidence type="ECO:0000256" key="3">
    <source>
        <dbReference type="ARBA" id="ARBA00022485"/>
    </source>
</evidence>
<feature type="active site" description="Proton acceptor" evidence="14">
    <location>
        <position position="94"/>
    </location>
</feature>
<evidence type="ECO:0000256" key="14">
    <source>
        <dbReference type="HAMAP-Rule" id="MF_01849"/>
    </source>
</evidence>
<dbReference type="GO" id="GO:0051539">
    <property type="term" value="F:4 iron, 4 sulfur cluster binding"/>
    <property type="evidence" value="ECO:0007669"/>
    <property type="project" value="UniProtKB-UniRule"/>
</dbReference>
<dbReference type="InterPro" id="IPR058240">
    <property type="entry name" value="rSAM_sf"/>
</dbReference>
<dbReference type="HAMAP" id="MF_01849">
    <property type="entry name" value="RNA_methyltr_RlmN"/>
    <property type="match status" value="1"/>
</dbReference>
<dbReference type="EMBL" id="LS483447">
    <property type="protein sequence ID" value="SQH73390.1"/>
    <property type="molecule type" value="Genomic_DNA"/>
</dbReference>
<feature type="binding site" evidence="14">
    <location>
        <begin position="213"/>
        <end position="215"/>
    </location>
    <ligand>
        <name>S-adenosyl-L-methionine</name>
        <dbReference type="ChEBI" id="CHEBI:59789"/>
    </ligand>
</feature>
<dbReference type="GO" id="GO:0046872">
    <property type="term" value="F:metal ion binding"/>
    <property type="evidence" value="ECO:0007669"/>
    <property type="project" value="UniProtKB-KW"/>
</dbReference>
<dbReference type="SFLD" id="SFLDS00029">
    <property type="entry name" value="Radical_SAM"/>
    <property type="match status" value="1"/>
</dbReference>
<feature type="binding site" evidence="14">
    <location>
        <position position="191"/>
    </location>
    <ligand>
        <name>S-adenosyl-L-methionine</name>
        <dbReference type="ChEBI" id="CHEBI:59789"/>
    </ligand>
</feature>
<keyword evidence="12 14" id="KW-0411">Iron-sulfur</keyword>
<evidence type="ECO:0000256" key="6">
    <source>
        <dbReference type="ARBA" id="ARBA00022603"/>
    </source>
</evidence>
<feature type="binding site" evidence="14">
    <location>
        <begin position="159"/>
        <end position="160"/>
    </location>
    <ligand>
        <name>S-adenosyl-L-methionine</name>
        <dbReference type="ChEBI" id="CHEBI:59789"/>
    </ligand>
</feature>
<dbReference type="Gene3D" id="3.20.20.70">
    <property type="entry name" value="Aldolase class I"/>
    <property type="match status" value="1"/>
</dbReference>
<keyword evidence="5 14" id="KW-0698">rRNA processing</keyword>
<dbReference type="GO" id="GO:0030488">
    <property type="term" value="P:tRNA methylation"/>
    <property type="evidence" value="ECO:0007669"/>
    <property type="project" value="UniProtKB-UniRule"/>
</dbReference>
<dbReference type="Pfam" id="PF21016">
    <property type="entry name" value="RlmN_N"/>
    <property type="match status" value="1"/>
</dbReference>
<keyword evidence="6 14" id="KW-0489">Methyltransferase</keyword>
<keyword evidence="10 14" id="KW-0479">Metal-binding</keyword>
<dbReference type="InterPro" id="IPR027492">
    <property type="entry name" value="RNA_MTrfase_RlmN"/>
</dbReference>
<dbReference type="InterPro" id="IPR013785">
    <property type="entry name" value="Aldolase_TIM"/>
</dbReference>
<dbReference type="KEGG" id="pcre:NCTC12858_01245"/>
<evidence type="ECO:0000256" key="7">
    <source>
        <dbReference type="ARBA" id="ARBA00022679"/>
    </source>
</evidence>
<dbReference type="PIRSF" id="PIRSF006004">
    <property type="entry name" value="CHP00048"/>
    <property type="match status" value="1"/>
</dbReference>
<gene>
    <name evidence="14 16" type="primary">rlmN</name>
    <name evidence="16" type="ORF">NCTC12858_01245</name>
</gene>
<dbReference type="Proteomes" id="UP000249300">
    <property type="component" value="Chromosome 1"/>
</dbReference>
<organism evidence="16 17">
    <name type="scientific">Porphyromonas crevioricanis</name>
    <dbReference type="NCBI Taxonomy" id="393921"/>
    <lineage>
        <taxon>Bacteria</taxon>
        <taxon>Pseudomonadati</taxon>
        <taxon>Bacteroidota</taxon>
        <taxon>Bacteroidia</taxon>
        <taxon>Bacteroidales</taxon>
        <taxon>Porphyromonadaceae</taxon>
        <taxon>Porphyromonas</taxon>
    </lineage>
</organism>
<dbReference type="Pfam" id="PF04055">
    <property type="entry name" value="Radical_SAM"/>
    <property type="match status" value="1"/>
</dbReference>
<evidence type="ECO:0000256" key="5">
    <source>
        <dbReference type="ARBA" id="ARBA00022552"/>
    </source>
</evidence>
<dbReference type="AlphaFoldDB" id="A0A2X4PKU8"/>
<comment type="similarity">
    <text evidence="2 14">Belongs to the radical SAM superfamily. RlmN family.</text>
</comment>
<feature type="domain" description="Radical SAM core" evidence="15">
    <location>
        <begin position="100"/>
        <end position="327"/>
    </location>
</feature>
<evidence type="ECO:0000256" key="1">
    <source>
        <dbReference type="ARBA" id="ARBA00004496"/>
    </source>
</evidence>
<dbReference type="PANTHER" id="PTHR30544">
    <property type="entry name" value="23S RRNA METHYLTRANSFERASE"/>
    <property type="match status" value="1"/>
</dbReference>
<comment type="cofactor">
    <cofactor evidence="14">
        <name>[4Fe-4S] cluster</name>
        <dbReference type="ChEBI" id="CHEBI:49883"/>
    </cofactor>
    <text evidence="14">Binds 1 [4Fe-4S] cluster. The cluster is coordinated with 3 cysteines and an exchangeable S-adenosyl-L-methionine.</text>
</comment>
<evidence type="ECO:0000256" key="13">
    <source>
        <dbReference type="ARBA" id="ARBA00023157"/>
    </source>
</evidence>
<dbReference type="InterPro" id="IPR048641">
    <property type="entry name" value="RlmN_N"/>
</dbReference>
<keyword evidence="3 14" id="KW-0004">4Fe-4S</keyword>
<comment type="caution">
    <text evidence="14">Lacks conserved residue(s) required for the propagation of feature annotation.</text>
</comment>
<name>A0A2X4PKU8_9PORP</name>
<dbReference type="EC" id="2.1.1.192" evidence="14"/>
<reference evidence="16 17" key="1">
    <citation type="submission" date="2018-06" db="EMBL/GenBank/DDBJ databases">
        <authorList>
            <consortium name="Pathogen Informatics"/>
            <person name="Doyle S."/>
        </authorList>
    </citation>
    <scope>NUCLEOTIDE SEQUENCE [LARGE SCALE GENOMIC DNA]</scope>
    <source>
        <strain evidence="16 17">NCTC12858</strain>
    </source>
</reference>
<feature type="binding site" evidence="14">
    <location>
        <position position="289"/>
    </location>
    <ligand>
        <name>S-adenosyl-L-methionine</name>
        <dbReference type="ChEBI" id="CHEBI:59789"/>
    </ligand>
</feature>
<dbReference type="GO" id="GO:0070475">
    <property type="term" value="P:rRNA base methylation"/>
    <property type="evidence" value="ECO:0007669"/>
    <property type="project" value="UniProtKB-UniRule"/>
</dbReference>
<evidence type="ECO:0000256" key="10">
    <source>
        <dbReference type="ARBA" id="ARBA00022723"/>
    </source>
</evidence>
<feature type="binding site" evidence="14">
    <location>
        <position position="121"/>
    </location>
    <ligand>
        <name>[4Fe-4S] cluster</name>
        <dbReference type="ChEBI" id="CHEBI:49883"/>
        <note>4Fe-4S-S-AdoMet</note>
    </ligand>
</feature>
<comment type="subcellular location">
    <subcellularLocation>
        <location evidence="1 14">Cytoplasm</location>
    </subcellularLocation>
</comment>
<dbReference type="PANTHER" id="PTHR30544:SF5">
    <property type="entry name" value="RADICAL SAM CORE DOMAIN-CONTAINING PROTEIN"/>
    <property type="match status" value="1"/>
</dbReference>
<keyword evidence="8 14" id="KW-0949">S-adenosyl-L-methionine</keyword>
<feature type="binding site" evidence="14">
    <location>
        <position position="118"/>
    </location>
    <ligand>
        <name>[4Fe-4S] cluster</name>
        <dbReference type="ChEBI" id="CHEBI:49883"/>
        <note>4Fe-4S-S-AdoMet</note>
    </ligand>
</feature>
<comment type="catalytic activity">
    <reaction evidence="14">
        <text>adenosine(2503) in 23S rRNA + 2 reduced [2Fe-2S]-[ferredoxin] + 2 S-adenosyl-L-methionine = 2-methyladenosine(2503) in 23S rRNA + 5'-deoxyadenosine + L-methionine + 2 oxidized [2Fe-2S]-[ferredoxin] + S-adenosyl-L-homocysteine</text>
        <dbReference type="Rhea" id="RHEA:42916"/>
        <dbReference type="Rhea" id="RHEA-COMP:10000"/>
        <dbReference type="Rhea" id="RHEA-COMP:10001"/>
        <dbReference type="Rhea" id="RHEA-COMP:10152"/>
        <dbReference type="Rhea" id="RHEA-COMP:10282"/>
        <dbReference type="ChEBI" id="CHEBI:17319"/>
        <dbReference type="ChEBI" id="CHEBI:33737"/>
        <dbReference type="ChEBI" id="CHEBI:33738"/>
        <dbReference type="ChEBI" id="CHEBI:57844"/>
        <dbReference type="ChEBI" id="CHEBI:57856"/>
        <dbReference type="ChEBI" id="CHEBI:59789"/>
        <dbReference type="ChEBI" id="CHEBI:74411"/>
        <dbReference type="ChEBI" id="CHEBI:74497"/>
        <dbReference type="EC" id="2.1.1.192"/>
    </reaction>
</comment>
<protein>
    <recommendedName>
        <fullName evidence="14">Probable dual-specificity RNA methyltransferase RlmN</fullName>
        <ecNumber evidence="14">2.1.1.192</ecNumber>
    </recommendedName>
    <alternativeName>
        <fullName evidence="14">23S rRNA (adenine(2503)-C(2))-methyltransferase</fullName>
    </alternativeName>
    <alternativeName>
        <fullName evidence="14">23S rRNA m2A2503 methyltransferase</fullName>
    </alternativeName>
    <alternativeName>
        <fullName evidence="14">Ribosomal RNA large subunit methyltransferase N</fullName>
    </alternativeName>
    <alternativeName>
        <fullName evidence="14">tRNA (adenine(37)-C(2))-methyltransferase</fullName>
    </alternativeName>
    <alternativeName>
        <fullName evidence="14">tRNA m2A37 methyltransferase</fullName>
    </alternativeName>
</protein>
<evidence type="ECO:0000313" key="16">
    <source>
        <dbReference type="EMBL" id="SQH73390.1"/>
    </source>
</evidence>
<comment type="function">
    <text evidence="14">Specifically methylates position 2 of adenine 2503 in 23S rRNA and position 2 of adenine 37 in tRNAs.</text>
</comment>
<dbReference type="GO" id="GO:0019843">
    <property type="term" value="F:rRNA binding"/>
    <property type="evidence" value="ECO:0007669"/>
    <property type="project" value="UniProtKB-UniRule"/>
</dbReference>
<evidence type="ECO:0000256" key="12">
    <source>
        <dbReference type="ARBA" id="ARBA00023014"/>
    </source>
</evidence>
<keyword evidence="4 14" id="KW-0963">Cytoplasm</keyword>
<evidence type="ECO:0000256" key="4">
    <source>
        <dbReference type="ARBA" id="ARBA00022490"/>
    </source>
</evidence>
<dbReference type="InterPro" id="IPR004383">
    <property type="entry name" value="rRNA_lsu_MTrfase_RlmN/Cfr"/>
</dbReference>
<keyword evidence="17" id="KW-1185">Reference proteome</keyword>
<keyword evidence="13 14" id="KW-1015">Disulfide bond</keyword>
<evidence type="ECO:0000259" key="15">
    <source>
        <dbReference type="PROSITE" id="PS51918"/>
    </source>
</evidence>
<keyword evidence="11 14" id="KW-0408">Iron</keyword>
<dbReference type="NCBIfam" id="TIGR00048">
    <property type="entry name" value="rRNA_mod_RlmN"/>
    <property type="match status" value="1"/>
</dbReference>
<proteinExistence type="inferred from homology"/>
<accession>A0A2X4PKU8</accession>
<feature type="binding site" evidence="14">
    <location>
        <position position="114"/>
    </location>
    <ligand>
        <name>[4Fe-4S] cluster</name>
        <dbReference type="ChEBI" id="CHEBI:49883"/>
        <note>4Fe-4S-S-AdoMet</note>
    </ligand>
</feature>
<dbReference type="RefSeq" id="WP_023940837.1">
    <property type="nucleotide sequence ID" value="NZ_LS483447.1"/>
</dbReference>